<evidence type="ECO:0000313" key="1">
    <source>
        <dbReference type="EMBL" id="XFU26635.1"/>
    </source>
</evidence>
<dbReference type="RefSeq" id="WP_373635440.1">
    <property type="nucleotide sequence ID" value="NZ_CP151767.2"/>
</dbReference>
<reference evidence="2" key="1">
    <citation type="submission" date="2024-04" db="EMBL/GenBank/DDBJ databases">
        <title>Phylogenomic analyses of a clade within the roseobacter group suggest taxonomic reassignments of species of the genera Aestuariivita, Citreicella, Loktanella, Nautella, Pelagibaca, Ruegeria, Thalassobius, Thiobacimonas and Tropicibacter, and the proposal o.</title>
        <authorList>
            <person name="Jeon C.O."/>
        </authorList>
    </citation>
    <scope>NUCLEOTIDE SEQUENCE [LARGE SCALE GENOMIC DNA]</scope>
    <source>
        <strain evidence="2">SS1-5</strain>
    </source>
</reference>
<gene>
    <name evidence="1" type="ORF">AABB31_15670</name>
</gene>
<reference evidence="1 2" key="2">
    <citation type="submission" date="2024-08" db="EMBL/GenBank/DDBJ databases">
        <title>Phylogenomic analyses of a clade within the roseobacter group suggest taxonomic reassignments of species of the genera Aestuariivita, Citreicella, Loktanella, Nautella, Pelagibaca, Ruegeria, Thalassobius, Thiobacimonas and Tropicibacter, and the proposal o.</title>
        <authorList>
            <person name="Jeon C.O."/>
        </authorList>
    </citation>
    <scope>NUCLEOTIDE SEQUENCE [LARGE SCALE GENOMIC DNA]</scope>
    <source>
        <strain evidence="1 2">SS1-5</strain>
    </source>
</reference>
<organism evidence="1 2">
    <name type="scientific">Yoonia rhodophyticola</name>
    <dbReference type="NCBI Taxonomy" id="3137370"/>
    <lineage>
        <taxon>Bacteria</taxon>
        <taxon>Pseudomonadati</taxon>
        <taxon>Pseudomonadota</taxon>
        <taxon>Alphaproteobacteria</taxon>
        <taxon>Rhodobacterales</taxon>
        <taxon>Paracoccaceae</taxon>
        <taxon>Yoonia</taxon>
    </lineage>
</organism>
<accession>A0ABZ3JD11</accession>
<proteinExistence type="predicted"/>
<name>A0ABZ3JD11_9RHOB</name>
<protein>
    <submittedName>
        <fullName evidence="1">Uncharacterized protein</fullName>
    </submittedName>
</protein>
<keyword evidence="2" id="KW-1185">Reference proteome</keyword>
<evidence type="ECO:0000313" key="2">
    <source>
        <dbReference type="Proteomes" id="UP001470809"/>
    </source>
</evidence>
<sequence>MIERDARQELDIAYKTYVLVQGRNVRTGPGKELLIDNKVTRSFLGG</sequence>
<dbReference type="Proteomes" id="UP001470809">
    <property type="component" value="Chromosome"/>
</dbReference>
<dbReference type="EMBL" id="CP151767">
    <property type="protein sequence ID" value="XFU26635.1"/>
    <property type="molecule type" value="Genomic_DNA"/>
</dbReference>